<protein>
    <submittedName>
        <fullName evidence="4">Brasilane terpene glycosides biosynthesis cluster protein D</fullName>
    </submittedName>
</protein>
<dbReference type="InterPro" id="IPR000571">
    <property type="entry name" value="Znf_CCCH"/>
</dbReference>
<dbReference type="Proteomes" id="UP001390339">
    <property type="component" value="Unassembled WGS sequence"/>
</dbReference>
<proteinExistence type="predicted"/>
<dbReference type="Gene3D" id="4.10.1000.10">
    <property type="entry name" value="Zinc finger, CCCH-type"/>
    <property type="match status" value="1"/>
</dbReference>
<feature type="domain" description="C3H1-type" evidence="3">
    <location>
        <begin position="161"/>
        <end position="189"/>
    </location>
</feature>
<reference evidence="4 5" key="1">
    <citation type="journal article" date="2024" name="IMA Fungus">
        <title>Apiospora arundinis, a panoply of carbohydrate-active enzymes and secondary metabolites.</title>
        <authorList>
            <person name="Sorensen T."/>
            <person name="Petersen C."/>
            <person name="Muurmann A.T."/>
            <person name="Christiansen J.V."/>
            <person name="Brundto M.L."/>
            <person name="Overgaard C.K."/>
            <person name="Boysen A.T."/>
            <person name="Wollenberg R.D."/>
            <person name="Larsen T.O."/>
            <person name="Sorensen J.L."/>
            <person name="Nielsen K.L."/>
            <person name="Sondergaard T.E."/>
        </authorList>
    </citation>
    <scope>NUCLEOTIDE SEQUENCE [LARGE SCALE GENOMIC DNA]</scope>
    <source>
        <strain evidence="4 5">AAU 773</strain>
    </source>
</reference>
<dbReference type="EMBL" id="JAPCWZ010000006">
    <property type="protein sequence ID" value="KAK8859049.1"/>
    <property type="molecule type" value="Genomic_DNA"/>
</dbReference>
<comment type="caution">
    <text evidence="4">The sequence shown here is derived from an EMBL/GenBank/DDBJ whole genome shotgun (WGS) entry which is preliminary data.</text>
</comment>
<keyword evidence="1" id="KW-0479">Metal-binding</keyword>
<organism evidence="4 5">
    <name type="scientific">Apiospora arundinis</name>
    <dbReference type="NCBI Taxonomy" id="335852"/>
    <lineage>
        <taxon>Eukaryota</taxon>
        <taxon>Fungi</taxon>
        <taxon>Dikarya</taxon>
        <taxon>Ascomycota</taxon>
        <taxon>Pezizomycotina</taxon>
        <taxon>Sordariomycetes</taxon>
        <taxon>Xylariomycetidae</taxon>
        <taxon>Amphisphaeriales</taxon>
        <taxon>Apiosporaceae</taxon>
        <taxon>Apiospora</taxon>
    </lineage>
</organism>
<sequence>MDRQKDNLVLKGMNNVHSGLGILLGAGRISANTHEQILTLLNDDDMESGASGGSSLAGGAKKANPGSWRGNHHHSEQADPDSPVSLIDLQHGINNMTVADRPFKRAQPSSITSGAADSATTAWPPSNSTIVCPWFLTPGFRCRDQEKGRCAWAHEEIPNGTTDPLICHFWAENRCTKADSECKFAHYWAQHRQFAPLPGGSKWKKEKGSKTSSFDVW</sequence>
<accession>A0ABR2I7H9</accession>
<evidence type="ECO:0000256" key="1">
    <source>
        <dbReference type="PROSITE-ProRule" id="PRU00723"/>
    </source>
</evidence>
<feature type="region of interest" description="Disordered" evidence="2">
    <location>
        <begin position="44"/>
        <end position="86"/>
    </location>
</feature>
<keyword evidence="1" id="KW-0863">Zinc-finger</keyword>
<evidence type="ECO:0000259" key="3">
    <source>
        <dbReference type="PROSITE" id="PS50103"/>
    </source>
</evidence>
<evidence type="ECO:0000313" key="5">
    <source>
        <dbReference type="Proteomes" id="UP001390339"/>
    </source>
</evidence>
<keyword evidence="1" id="KW-0862">Zinc</keyword>
<dbReference type="PROSITE" id="PS50103">
    <property type="entry name" value="ZF_C3H1"/>
    <property type="match status" value="1"/>
</dbReference>
<gene>
    <name evidence="4" type="ORF">PGQ11_009783</name>
</gene>
<feature type="zinc finger region" description="C3H1-type" evidence="1">
    <location>
        <begin position="161"/>
        <end position="189"/>
    </location>
</feature>
<name>A0ABR2I7H9_9PEZI</name>
<keyword evidence="5" id="KW-1185">Reference proteome</keyword>
<evidence type="ECO:0000313" key="4">
    <source>
        <dbReference type="EMBL" id="KAK8859049.1"/>
    </source>
</evidence>
<evidence type="ECO:0000256" key="2">
    <source>
        <dbReference type="SAM" id="MobiDB-lite"/>
    </source>
</evidence>